<evidence type="ECO:0000259" key="2">
    <source>
        <dbReference type="PROSITE" id="PS51084"/>
    </source>
</evidence>
<comment type="caution">
    <text evidence="1">Lacks conserved residue(s) required for the propagation of feature annotation.</text>
</comment>
<dbReference type="Gene3D" id="3.30.428.10">
    <property type="entry name" value="HIT-like"/>
    <property type="match status" value="1"/>
</dbReference>
<accession>A0ABV7EWJ7</accession>
<evidence type="ECO:0000313" key="3">
    <source>
        <dbReference type="EMBL" id="MFC3106296.1"/>
    </source>
</evidence>
<dbReference type="InterPro" id="IPR026026">
    <property type="entry name" value="HIT_Hint"/>
</dbReference>
<dbReference type="RefSeq" id="WP_380691927.1">
    <property type="nucleotide sequence ID" value="NZ_JBHRSS010000010.1"/>
</dbReference>
<dbReference type="PROSITE" id="PS51084">
    <property type="entry name" value="HIT_2"/>
    <property type="match status" value="1"/>
</dbReference>
<organism evidence="3 4">
    <name type="scientific">Salinisphaera aquimarina</name>
    <dbReference type="NCBI Taxonomy" id="2094031"/>
    <lineage>
        <taxon>Bacteria</taxon>
        <taxon>Pseudomonadati</taxon>
        <taxon>Pseudomonadota</taxon>
        <taxon>Gammaproteobacteria</taxon>
        <taxon>Salinisphaerales</taxon>
        <taxon>Salinisphaeraceae</taxon>
        <taxon>Salinisphaera</taxon>
    </lineage>
</organism>
<dbReference type="Pfam" id="PF01230">
    <property type="entry name" value="HIT"/>
    <property type="match status" value="1"/>
</dbReference>
<dbReference type="EMBL" id="JBHRSS010000010">
    <property type="protein sequence ID" value="MFC3106296.1"/>
    <property type="molecule type" value="Genomic_DNA"/>
</dbReference>
<feature type="domain" description="HIT" evidence="2">
    <location>
        <begin position="1"/>
        <end position="101"/>
    </location>
</feature>
<comment type="caution">
    <text evidence="3">The sequence shown here is derived from an EMBL/GenBank/DDBJ whole genome shotgun (WGS) entry which is preliminary data.</text>
</comment>
<dbReference type="InterPro" id="IPR011146">
    <property type="entry name" value="HIT-like"/>
</dbReference>
<reference evidence="4" key="1">
    <citation type="journal article" date="2019" name="Int. J. Syst. Evol. Microbiol.">
        <title>The Global Catalogue of Microorganisms (GCM) 10K type strain sequencing project: providing services to taxonomists for standard genome sequencing and annotation.</title>
        <authorList>
            <consortium name="The Broad Institute Genomics Platform"/>
            <consortium name="The Broad Institute Genome Sequencing Center for Infectious Disease"/>
            <person name="Wu L."/>
            <person name="Ma J."/>
        </authorList>
    </citation>
    <scope>NUCLEOTIDE SEQUENCE [LARGE SCALE GENOMIC DNA]</scope>
    <source>
        <strain evidence="4">KCTC 52640</strain>
    </source>
</reference>
<evidence type="ECO:0000256" key="1">
    <source>
        <dbReference type="PROSITE-ProRule" id="PRU00464"/>
    </source>
</evidence>
<protein>
    <submittedName>
        <fullName evidence="3">HIT domain-containing protein</fullName>
    </submittedName>
</protein>
<dbReference type="SUPFAM" id="SSF54197">
    <property type="entry name" value="HIT-like"/>
    <property type="match status" value="1"/>
</dbReference>
<proteinExistence type="predicted"/>
<keyword evidence="4" id="KW-1185">Reference proteome</keyword>
<sequence length="139" mass="15497">MNIDPQLLRDCHVLGTLDRATVLLNRNASVGWLILVPETEAIDWHEVDDAEHDQISAQIRQLSGFTARWFSADKLNVATLGNVVAQMHIHVIARHHNDPCWPRPVWGHLDVVRDYPAAEVDALQHALSDDMGLVPGGMS</sequence>
<gene>
    <name evidence="3" type="ORF">ACFOSU_20670</name>
</gene>
<dbReference type="PIRSF" id="PIRSF000714">
    <property type="entry name" value="HIT"/>
    <property type="match status" value="1"/>
</dbReference>
<dbReference type="InterPro" id="IPR036265">
    <property type="entry name" value="HIT-like_sf"/>
</dbReference>
<name>A0ABV7EWJ7_9GAMM</name>
<dbReference type="Proteomes" id="UP001595462">
    <property type="component" value="Unassembled WGS sequence"/>
</dbReference>
<evidence type="ECO:0000313" key="4">
    <source>
        <dbReference type="Proteomes" id="UP001595462"/>
    </source>
</evidence>